<dbReference type="SUPFAM" id="SSF88713">
    <property type="entry name" value="Glycoside hydrolase/deacetylase"/>
    <property type="match status" value="1"/>
</dbReference>
<comment type="similarity">
    <text evidence="1">Belongs to the glycosyl hydrolase 57 family.</text>
</comment>
<protein>
    <recommendedName>
        <fullName evidence="3">Glycoside hydrolase family 57 N-terminal domain-containing protein</fullName>
    </recommendedName>
</protein>
<dbReference type="Gene3D" id="3.20.110.20">
    <property type="match status" value="1"/>
</dbReference>
<dbReference type="Pfam" id="PF03065">
    <property type="entry name" value="Glyco_hydro_57"/>
    <property type="match status" value="1"/>
</dbReference>
<evidence type="ECO:0000259" key="3">
    <source>
        <dbReference type="Pfam" id="PF03065"/>
    </source>
</evidence>
<dbReference type="GO" id="GO:0003824">
    <property type="term" value="F:catalytic activity"/>
    <property type="evidence" value="ECO:0007669"/>
    <property type="project" value="InterPro"/>
</dbReference>
<dbReference type="EMBL" id="BART01032300">
    <property type="protein sequence ID" value="GAH09488.1"/>
    <property type="molecule type" value="Genomic_DNA"/>
</dbReference>
<sequence length="103" mass="12159">KIELIGSGYAQIIGPLVPEKVNDWNQKLGLDIYKKVLGVKPQIALINEMTYSAGVVEHYINNNYKAIIMEWNNPRRYHTEWKNEWRYFPQYAEGTDNRKISWS</sequence>
<name>X1ELH7_9ZZZZ</name>
<comment type="caution">
    <text evidence="4">The sequence shown here is derived from an EMBL/GenBank/DDBJ whole genome shotgun (WGS) entry which is preliminary data.</text>
</comment>
<proteinExistence type="inferred from homology"/>
<dbReference type="InterPro" id="IPR004300">
    <property type="entry name" value="Glyco_hydro_57_N"/>
</dbReference>
<feature type="non-terminal residue" evidence="4">
    <location>
        <position position="1"/>
    </location>
</feature>
<reference evidence="4" key="1">
    <citation type="journal article" date="2014" name="Front. Microbiol.">
        <title>High frequency of phylogenetically diverse reductive dehalogenase-homologous genes in deep subseafloor sedimentary metagenomes.</title>
        <authorList>
            <person name="Kawai M."/>
            <person name="Futagami T."/>
            <person name="Toyoda A."/>
            <person name="Takaki Y."/>
            <person name="Nishi S."/>
            <person name="Hori S."/>
            <person name="Arai W."/>
            <person name="Tsubouchi T."/>
            <person name="Morono Y."/>
            <person name="Uchiyama I."/>
            <person name="Ito T."/>
            <person name="Fujiyama A."/>
            <person name="Inagaki F."/>
            <person name="Takami H."/>
        </authorList>
    </citation>
    <scope>NUCLEOTIDE SEQUENCE</scope>
    <source>
        <strain evidence="4">Expedition CK06-06</strain>
    </source>
</reference>
<evidence type="ECO:0000256" key="2">
    <source>
        <dbReference type="ARBA" id="ARBA00023277"/>
    </source>
</evidence>
<keyword evidence="2" id="KW-0119">Carbohydrate metabolism</keyword>
<accession>X1ELH7</accession>
<dbReference type="InterPro" id="IPR011330">
    <property type="entry name" value="Glyco_hydro/deAcase_b/a-brl"/>
</dbReference>
<feature type="domain" description="Glycoside hydrolase family 57 N-terminal" evidence="3">
    <location>
        <begin position="1"/>
        <end position="71"/>
    </location>
</feature>
<dbReference type="GO" id="GO:0005975">
    <property type="term" value="P:carbohydrate metabolic process"/>
    <property type="evidence" value="ECO:0007669"/>
    <property type="project" value="InterPro"/>
</dbReference>
<gene>
    <name evidence="4" type="ORF">S01H4_55867</name>
</gene>
<organism evidence="4">
    <name type="scientific">marine sediment metagenome</name>
    <dbReference type="NCBI Taxonomy" id="412755"/>
    <lineage>
        <taxon>unclassified sequences</taxon>
        <taxon>metagenomes</taxon>
        <taxon>ecological metagenomes</taxon>
    </lineage>
</organism>
<evidence type="ECO:0000313" key="4">
    <source>
        <dbReference type="EMBL" id="GAH09488.1"/>
    </source>
</evidence>
<evidence type="ECO:0000256" key="1">
    <source>
        <dbReference type="ARBA" id="ARBA00006821"/>
    </source>
</evidence>
<dbReference type="AlphaFoldDB" id="X1ELH7"/>